<dbReference type="KEGG" id="cyt:cce_2017"/>
<sequence>MGFFSSPYSSKSYSHQVIVIFLMPTHEQLEGLYRICYYLTYRALQPIHLICTDERTGNLFILAGDKENIEIEITPNGEVI</sequence>
<organism evidence="2 3">
    <name type="scientific">Crocosphaera subtropica (strain ATCC 51142 / BH68)</name>
    <name type="common">Cyanothece sp. (strain ATCC 51142)</name>
    <dbReference type="NCBI Taxonomy" id="43989"/>
    <lineage>
        <taxon>Bacteria</taxon>
        <taxon>Bacillati</taxon>
        <taxon>Cyanobacteriota</taxon>
        <taxon>Cyanophyceae</taxon>
        <taxon>Oscillatoriophycideae</taxon>
        <taxon>Chroococcales</taxon>
        <taxon>Aphanothecaceae</taxon>
        <taxon>Crocosphaera</taxon>
        <taxon>Crocosphaera subtropica</taxon>
    </lineage>
</organism>
<accession>B1X1D8</accession>
<dbReference type="Pfam" id="PF21828">
    <property type="entry name" value="DUF6888"/>
    <property type="match status" value="1"/>
</dbReference>
<proteinExistence type="predicted"/>
<gene>
    <name evidence="2" type="ordered locus">cce_2017</name>
</gene>
<evidence type="ECO:0000313" key="3">
    <source>
        <dbReference type="Proteomes" id="UP000001203"/>
    </source>
</evidence>
<evidence type="ECO:0000259" key="1">
    <source>
        <dbReference type="Pfam" id="PF21828"/>
    </source>
</evidence>
<reference evidence="2 3" key="1">
    <citation type="journal article" date="2008" name="Proc. Natl. Acad. Sci. U.S.A.">
        <title>The genome of Cyanothece 51142, a unicellular diazotrophic cyanobacterium important in the marine nitrogen cycle.</title>
        <authorList>
            <person name="Welsh E.A."/>
            <person name="Liberton M."/>
            <person name="Stoeckel J."/>
            <person name="Loh T."/>
            <person name="Elvitigala T."/>
            <person name="Wang C."/>
            <person name="Wollam A."/>
            <person name="Fulton R.S."/>
            <person name="Clifton S.W."/>
            <person name="Jacobs J.M."/>
            <person name="Aurora R."/>
            <person name="Ghosh B.K."/>
            <person name="Sherman L.A."/>
            <person name="Smith R.D."/>
            <person name="Wilson R.K."/>
            <person name="Pakrasi H.B."/>
        </authorList>
    </citation>
    <scope>NUCLEOTIDE SEQUENCE [LARGE SCALE GENOMIC DNA]</scope>
    <source>
        <strain evidence="3">ATCC 51142 / BH68</strain>
    </source>
</reference>
<dbReference type="HOGENOM" id="CLU_195866_0_0_3"/>
<feature type="domain" description="DUF6888" evidence="1">
    <location>
        <begin position="23"/>
        <end position="79"/>
    </location>
</feature>
<dbReference type="AlphaFoldDB" id="B1X1D8"/>
<keyword evidence="3" id="KW-1185">Reference proteome</keyword>
<name>B1X1D8_CROS5</name>
<dbReference type="InterPro" id="IPR054181">
    <property type="entry name" value="DUF6888"/>
</dbReference>
<dbReference type="Proteomes" id="UP000001203">
    <property type="component" value="Chromosome circular"/>
</dbReference>
<dbReference type="EMBL" id="CP000806">
    <property type="protein sequence ID" value="ACB51367.1"/>
    <property type="molecule type" value="Genomic_DNA"/>
</dbReference>
<dbReference type="eggNOG" id="ENOG50335Q2">
    <property type="taxonomic scope" value="Bacteria"/>
</dbReference>
<dbReference type="STRING" id="43989.cce_2017"/>
<protein>
    <recommendedName>
        <fullName evidence="1">DUF6888 domain-containing protein</fullName>
    </recommendedName>
</protein>
<evidence type="ECO:0000313" key="2">
    <source>
        <dbReference type="EMBL" id="ACB51367.1"/>
    </source>
</evidence>